<dbReference type="Proteomes" id="UP001501000">
    <property type="component" value="Unassembled WGS sequence"/>
</dbReference>
<name>A0ABP7NGY3_9ACTN</name>
<accession>A0ABP7NGY3</accession>
<protein>
    <submittedName>
        <fullName evidence="1">Uncharacterized protein</fullName>
    </submittedName>
</protein>
<evidence type="ECO:0000313" key="2">
    <source>
        <dbReference type="Proteomes" id="UP001501000"/>
    </source>
</evidence>
<keyword evidence="2" id="KW-1185">Reference proteome</keyword>
<sequence length="58" mass="6717">MGNGSLFDTRKPAFGKNNGTYVRWIADKTMKWTQIPLFGQKRTVSTVKRTEDPLFAYF</sequence>
<dbReference type="EMBL" id="BAABAJ010000077">
    <property type="protein sequence ID" value="GAA3946986.1"/>
    <property type="molecule type" value="Genomic_DNA"/>
</dbReference>
<proteinExistence type="predicted"/>
<comment type="caution">
    <text evidence="1">The sequence shown here is derived from an EMBL/GenBank/DDBJ whole genome shotgun (WGS) entry which is preliminary data.</text>
</comment>
<reference evidence="2" key="1">
    <citation type="journal article" date="2019" name="Int. J. Syst. Evol. Microbiol.">
        <title>The Global Catalogue of Microorganisms (GCM) 10K type strain sequencing project: providing services to taxonomists for standard genome sequencing and annotation.</title>
        <authorList>
            <consortium name="The Broad Institute Genomics Platform"/>
            <consortium name="The Broad Institute Genome Sequencing Center for Infectious Disease"/>
            <person name="Wu L."/>
            <person name="Ma J."/>
        </authorList>
    </citation>
    <scope>NUCLEOTIDE SEQUENCE [LARGE SCALE GENOMIC DNA]</scope>
    <source>
        <strain evidence="2">JCM 16956</strain>
    </source>
</reference>
<organism evidence="1 2">
    <name type="scientific">Streptomyces gulbargensis</name>
    <dbReference type="NCBI Taxonomy" id="364901"/>
    <lineage>
        <taxon>Bacteria</taxon>
        <taxon>Bacillati</taxon>
        <taxon>Actinomycetota</taxon>
        <taxon>Actinomycetes</taxon>
        <taxon>Kitasatosporales</taxon>
        <taxon>Streptomycetaceae</taxon>
        <taxon>Streptomyces</taxon>
    </lineage>
</organism>
<gene>
    <name evidence="1" type="ORF">GCM10022244_61620</name>
</gene>
<evidence type="ECO:0000313" key="1">
    <source>
        <dbReference type="EMBL" id="GAA3946986.1"/>
    </source>
</evidence>